<feature type="repeat" description="WD" evidence="3">
    <location>
        <begin position="687"/>
        <end position="728"/>
    </location>
</feature>
<accession>A0AAD5LMV8</accession>
<dbReference type="PANTHER" id="PTHR14604">
    <property type="entry name" value="WD40 REPEAT PF20"/>
    <property type="match status" value="1"/>
</dbReference>
<keyword evidence="1 3" id="KW-0853">WD repeat</keyword>
<dbReference type="Pfam" id="PF00400">
    <property type="entry name" value="WD40"/>
    <property type="match status" value="7"/>
</dbReference>
<dbReference type="InterPro" id="IPR015943">
    <property type="entry name" value="WD40/YVTN_repeat-like_dom_sf"/>
</dbReference>
<dbReference type="CDD" id="cd00200">
    <property type="entry name" value="WD40"/>
    <property type="match status" value="1"/>
</dbReference>
<dbReference type="PROSITE" id="PS50082">
    <property type="entry name" value="WD_REPEATS_2"/>
    <property type="match status" value="7"/>
</dbReference>
<feature type="repeat" description="WD" evidence="3">
    <location>
        <begin position="729"/>
        <end position="770"/>
    </location>
</feature>
<evidence type="ECO:0000256" key="1">
    <source>
        <dbReference type="ARBA" id="ARBA00022574"/>
    </source>
</evidence>
<protein>
    <submittedName>
        <fullName evidence="5">Uncharacterized protein</fullName>
    </submittedName>
</protein>
<feature type="repeat" description="WD" evidence="3">
    <location>
        <begin position="645"/>
        <end position="686"/>
    </location>
</feature>
<feature type="repeat" description="WD" evidence="3">
    <location>
        <begin position="771"/>
        <end position="812"/>
    </location>
</feature>
<dbReference type="AlphaFoldDB" id="A0AAD5LMV8"/>
<dbReference type="InterPro" id="IPR036322">
    <property type="entry name" value="WD40_repeat_dom_sf"/>
</dbReference>
<dbReference type="PRINTS" id="PR00320">
    <property type="entry name" value="GPROTEINBRPT"/>
</dbReference>
<feature type="repeat" description="WD" evidence="3">
    <location>
        <begin position="855"/>
        <end position="896"/>
    </location>
</feature>
<feature type="repeat" description="WD" evidence="3">
    <location>
        <begin position="813"/>
        <end position="847"/>
    </location>
</feature>
<gene>
    <name evidence="5" type="ORF">P43SY_001759</name>
</gene>
<keyword evidence="6" id="KW-1185">Reference proteome</keyword>
<dbReference type="Gene3D" id="2.130.10.10">
    <property type="entry name" value="YVTN repeat-like/Quinoprotein amine dehydrogenase"/>
    <property type="match status" value="2"/>
</dbReference>
<reference evidence="5" key="1">
    <citation type="submission" date="2021-12" db="EMBL/GenBank/DDBJ databases">
        <title>Prjna785345.</title>
        <authorList>
            <person name="Rujirawat T."/>
            <person name="Krajaejun T."/>
        </authorList>
    </citation>
    <scope>NUCLEOTIDE SEQUENCE</scope>
    <source>
        <strain evidence="5">Pi057C3</strain>
    </source>
</reference>
<feature type="compositionally biased region" description="Low complexity" evidence="4">
    <location>
        <begin position="256"/>
        <end position="269"/>
    </location>
</feature>
<feature type="region of interest" description="Disordered" evidence="4">
    <location>
        <begin position="240"/>
        <end position="279"/>
    </location>
</feature>
<feature type="region of interest" description="Disordered" evidence="4">
    <location>
        <begin position="539"/>
        <end position="628"/>
    </location>
</feature>
<dbReference type="PROSITE" id="PS00678">
    <property type="entry name" value="WD_REPEATS_1"/>
    <property type="match status" value="3"/>
</dbReference>
<dbReference type="PROSITE" id="PS50294">
    <property type="entry name" value="WD_REPEATS_REGION"/>
    <property type="match status" value="6"/>
</dbReference>
<feature type="region of interest" description="Disordered" evidence="4">
    <location>
        <begin position="327"/>
        <end position="375"/>
    </location>
</feature>
<dbReference type="InterPro" id="IPR001680">
    <property type="entry name" value="WD40_rpt"/>
</dbReference>
<dbReference type="InterPro" id="IPR050995">
    <property type="entry name" value="WD-F-box_domain-protein"/>
</dbReference>
<dbReference type="InterPro" id="IPR019775">
    <property type="entry name" value="WD40_repeat_CS"/>
</dbReference>
<dbReference type="InterPro" id="IPR020472">
    <property type="entry name" value="WD40_PAC1"/>
</dbReference>
<name>A0AAD5LMV8_PYTIN</name>
<sequence>MPGLPNPPELERAMRQPRFVDLWELTWDEHKQNFRAAWLEYKASFSDAPDVDIEASKRELRDAARRLRGHVEENTSSNLALIEDKLEGSQLLDNVRELSSTARGNAQFLKQELAHVNEHVDPEQLKRNVETLLHEHRSKKDVISTVSSNVEELVDLVKTGREAAAKMDAQDVDALKSDAQSWFADKLGVAQTVLMAFIEGYREGKTAELEREDALLITFAKQAAQDQKVILKEQLDRLAAARDPPRAMKGGPPVASKPSPRSQQPQLQPQHRRPSRDELVRLEKVDFSDDEDDDIFQYAAMDDAALDDDGDDDEEDFEAVLRNLQRSTATEKLSPERPEAAASVSQLPSLSKSQASSSAELALGAPSSPTGTLPRLHTQVRPAVVDDFIRNFLIKLGMSRTLDTFNHEWYEFIAKGKLKEDDVGVVPDIYLRNQALDDQVKELRRQLDETRRVTEQAKGTWDKFRRQRDVHKMHHQRVLQEKDALSAKIKKLEKHIAAYEPLLNELKAKYENSMKEKMLMRLERDRQVAKAEALEAQLKALNGQGGAPTKPRRDKDSDAGPSTKDSSSSAASSSSAKPAAGSKKKTSASPATSGAGSDKAASSGAPSSSSSAGDTKLPTQDGVNPFLDKRFEPVAPDRLELAKTCQGHANAIAAVAFHPKNPILATVSDDQTWKLWSAPQCELIMSGEGHRSWLAGIAFHPRGTHVATSSGDHTVKLWDFVNASCSLTLSDHAQPVWESAFHHDGDFLVSASMDHTCKLWDLATGRCRKTFRGHVDSVNAVCFQPFTSNLCTASGDKTVSIWDLRSGLCVQTFYGHQNACNAVAFALQGDTIASCDADGFVKVWDVRMVAERCTLDGGQHPLNGVAFDRSGKTLVAASDDATVKVLSLKSETLVRELKAHDAPVQSVCFDPSGRFLASSSSDCTFRLWST</sequence>
<feature type="compositionally biased region" description="Low complexity" evidence="4">
    <location>
        <begin position="559"/>
        <end position="616"/>
    </location>
</feature>
<evidence type="ECO:0000256" key="4">
    <source>
        <dbReference type="SAM" id="MobiDB-lite"/>
    </source>
</evidence>
<keyword evidence="2" id="KW-0677">Repeat</keyword>
<evidence type="ECO:0000256" key="3">
    <source>
        <dbReference type="PROSITE-ProRule" id="PRU00221"/>
    </source>
</evidence>
<dbReference type="Proteomes" id="UP001209570">
    <property type="component" value="Unassembled WGS sequence"/>
</dbReference>
<evidence type="ECO:0000313" key="5">
    <source>
        <dbReference type="EMBL" id="KAJ0406908.1"/>
    </source>
</evidence>
<feature type="compositionally biased region" description="Low complexity" evidence="4">
    <location>
        <begin position="345"/>
        <end position="369"/>
    </location>
</feature>
<evidence type="ECO:0000256" key="2">
    <source>
        <dbReference type="ARBA" id="ARBA00022737"/>
    </source>
</evidence>
<dbReference type="SMART" id="SM00320">
    <property type="entry name" value="WD40"/>
    <property type="match status" value="7"/>
</dbReference>
<dbReference type="EMBL" id="JAKCXM010000027">
    <property type="protein sequence ID" value="KAJ0406908.1"/>
    <property type="molecule type" value="Genomic_DNA"/>
</dbReference>
<organism evidence="5 6">
    <name type="scientific">Pythium insidiosum</name>
    <name type="common">Pythiosis disease agent</name>
    <dbReference type="NCBI Taxonomy" id="114742"/>
    <lineage>
        <taxon>Eukaryota</taxon>
        <taxon>Sar</taxon>
        <taxon>Stramenopiles</taxon>
        <taxon>Oomycota</taxon>
        <taxon>Peronosporomycetes</taxon>
        <taxon>Pythiales</taxon>
        <taxon>Pythiaceae</taxon>
        <taxon>Pythium</taxon>
    </lineage>
</organism>
<evidence type="ECO:0000313" key="6">
    <source>
        <dbReference type="Proteomes" id="UP001209570"/>
    </source>
</evidence>
<comment type="caution">
    <text evidence="5">The sequence shown here is derived from an EMBL/GenBank/DDBJ whole genome shotgun (WGS) entry which is preliminary data.</text>
</comment>
<feature type="repeat" description="WD" evidence="3">
    <location>
        <begin position="897"/>
        <end position="930"/>
    </location>
</feature>
<proteinExistence type="predicted"/>
<dbReference type="SUPFAM" id="SSF50978">
    <property type="entry name" value="WD40 repeat-like"/>
    <property type="match status" value="1"/>
</dbReference>
<dbReference type="PANTHER" id="PTHR14604:SF3">
    <property type="entry name" value="SPERM-ASSOCIATED ANTIGEN 16 PROTEIN"/>
    <property type="match status" value="1"/>
</dbReference>